<dbReference type="EMBL" id="JAVCWF010000001">
    <property type="protein sequence ID" value="MDQ7936786.1"/>
    <property type="molecule type" value="Genomic_DNA"/>
</dbReference>
<dbReference type="RefSeq" id="WP_308702595.1">
    <property type="nucleotide sequence ID" value="NZ_AP027463.1"/>
</dbReference>
<evidence type="ECO:0000259" key="3">
    <source>
        <dbReference type="Pfam" id="PF01370"/>
    </source>
</evidence>
<evidence type="ECO:0000313" key="4">
    <source>
        <dbReference type="EMBL" id="MDQ7936786.1"/>
    </source>
</evidence>
<evidence type="ECO:0000256" key="2">
    <source>
        <dbReference type="ARBA" id="ARBA00023445"/>
    </source>
</evidence>
<sequence>MKKVIVTGGSGFVASWVIAEFLTHHYAVATSLRSLKKAATIKQGLARYVSATDLARLTFFEADLTSADGWEAGLQGADGVIHVASPLGHGTELTEELVSIAKAGVQHVLSAAHAVGIKRIVLTSSEAASTPASLASGTFDESFWTQLDNPELDAYRISKVEAEKAAWQLAKADALALTTILPGAIFGPVMTSNLSSNGILLQLLKGLPAIPKVPMEVSDVRDLARLHRLAFENDQAIGQRYLAADQSISMLQIARTYQQSFPQLKLAVRPLPNFATRQLAKVMPSLRALVPMLDRHYHHTTQAATTQLGWSQHTPVETVVAAAQRLISLGLVE</sequence>
<feature type="domain" description="NAD-dependent epimerase/dehydratase" evidence="3">
    <location>
        <begin position="4"/>
        <end position="236"/>
    </location>
</feature>
<dbReference type="SUPFAM" id="SSF51735">
    <property type="entry name" value="NAD(P)-binding Rossmann-fold domains"/>
    <property type="match status" value="1"/>
</dbReference>
<comment type="caution">
    <text evidence="4">The sequence shown here is derived from an EMBL/GenBank/DDBJ whole genome shotgun (WGS) entry which is preliminary data.</text>
</comment>
<dbReference type="InterPro" id="IPR036291">
    <property type="entry name" value="NAD(P)-bd_dom_sf"/>
</dbReference>
<keyword evidence="1" id="KW-0560">Oxidoreductase</keyword>
<comment type="similarity">
    <text evidence="2">Belongs to the NAD(P)-dependent epimerase/dehydratase family. Dihydroflavonol-4-reductase subfamily.</text>
</comment>
<dbReference type="PANTHER" id="PTHR10366">
    <property type="entry name" value="NAD DEPENDENT EPIMERASE/DEHYDRATASE"/>
    <property type="match status" value="1"/>
</dbReference>
<dbReference type="Proteomes" id="UP001227831">
    <property type="component" value="Unassembled WGS sequence"/>
</dbReference>
<dbReference type="PANTHER" id="PTHR10366:SF564">
    <property type="entry name" value="STEROL-4-ALPHA-CARBOXYLATE 3-DEHYDROGENASE, DECARBOXYLATING"/>
    <property type="match status" value="1"/>
</dbReference>
<reference evidence="4 5" key="1">
    <citation type="journal article" date="2023" name="Int. J. Syst. Evol. Microbiol.">
        <title>Lactiplantibacillus brownii sp. nov., a novel psychrotolerant species isolated from sauerkraut.</title>
        <authorList>
            <person name="Heng Y.C."/>
            <person name="Silvaraju S."/>
            <person name="Lee J.K.Y."/>
            <person name="Kittelmann S."/>
        </authorList>
    </citation>
    <scope>NUCLEOTIDE SEQUENCE [LARGE SCALE GENOMIC DNA]</scope>
    <source>
        <strain evidence="4 5">WILCCON 0030</strain>
    </source>
</reference>
<gene>
    <name evidence="4" type="ORF">RA086_03880</name>
</gene>
<protein>
    <submittedName>
        <fullName evidence="4">NAD-dependent epimerase/dehydratase family protein</fullName>
    </submittedName>
</protein>
<evidence type="ECO:0000313" key="5">
    <source>
        <dbReference type="Proteomes" id="UP001227831"/>
    </source>
</evidence>
<proteinExistence type="inferred from homology"/>
<keyword evidence="5" id="KW-1185">Reference proteome</keyword>
<dbReference type="Gene3D" id="3.40.50.720">
    <property type="entry name" value="NAD(P)-binding Rossmann-like Domain"/>
    <property type="match status" value="1"/>
</dbReference>
<accession>A0ABU1A761</accession>
<dbReference type="Pfam" id="PF01370">
    <property type="entry name" value="Epimerase"/>
    <property type="match status" value="1"/>
</dbReference>
<evidence type="ECO:0000256" key="1">
    <source>
        <dbReference type="ARBA" id="ARBA00023002"/>
    </source>
</evidence>
<organism evidence="4 5">
    <name type="scientific">Lactiplantibacillus brownii</name>
    <dbReference type="NCBI Taxonomy" id="3069269"/>
    <lineage>
        <taxon>Bacteria</taxon>
        <taxon>Bacillati</taxon>
        <taxon>Bacillota</taxon>
        <taxon>Bacilli</taxon>
        <taxon>Lactobacillales</taxon>
        <taxon>Lactobacillaceae</taxon>
        <taxon>Lactiplantibacillus</taxon>
    </lineage>
</organism>
<name>A0ABU1A761_9LACO</name>
<dbReference type="InterPro" id="IPR001509">
    <property type="entry name" value="Epimerase_deHydtase"/>
</dbReference>
<dbReference type="InterPro" id="IPR050425">
    <property type="entry name" value="NAD(P)_dehydrat-like"/>
</dbReference>